<dbReference type="PANTHER" id="PTHR37312:SF1">
    <property type="entry name" value="MEMBRANE-BOUND ACYLTRANSFERASE YKRP-RELATED"/>
    <property type="match status" value="1"/>
</dbReference>
<organism evidence="5 6">
    <name type="scientific">Aeribacillus pallidus</name>
    <dbReference type="NCBI Taxonomy" id="33936"/>
    <lineage>
        <taxon>Bacteria</taxon>
        <taxon>Bacillati</taxon>
        <taxon>Bacillota</taxon>
        <taxon>Bacilli</taxon>
        <taxon>Bacillales</taxon>
        <taxon>Bacillaceae</taxon>
        <taxon>Aeribacillus</taxon>
    </lineage>
</organism>
<feature type="transmembrane region" description="Helical" evidence="3">
    <location>
        <begin position="259"/>
        <end position="277"/>
    </location>
</feature>
<dbReference type="RefSeq" id="WP_063389371.1">
    <property type="nucleotide sequence ID" value="NZ_LWBR01000072.1"/>
</dbReference>
<dbReference type="OrthoDB" id="6623990at2"/>
<gene>
    <name evidence="5" type="ORF">AZI98_16640</name>
</gene>
<feature type="domain" description="Acyltransferase 3" evidence="4">
    <location>
        <begin position="6"/>
        <end position="307"/>
    </location>
</feature>
<keyword evidence="3" id="KW-1133">Transmembrane helix</keyword>
<sequence>MNERNSYFDNAKFILILLVVFGHFIRSMIEDNYIMMNIYKFIYTFHMPAFILISGFFAKGFNKQGYVKKIAKKLILPYFIFHGIYTVYYVLIKGDNLLHSIDPLNPHWSLWFLISLFFWNVMLIPFSKLNKLVALGLSFFIGIAAGYFDFISNYLSLSRTLVFFPIFLIGFYLKKEHFAMMTKLPARSLGASALLLTFVTYFYLPFEYEWLFGSMPYSAFGETDIFSGLVRLGFYFLTLITTFGFFSLIPKKRQFFTEWGTRTFYVYLLHGFIIQSFRDSELESWLTEIESITVVAIVSIVVTFLLSSRFVKTIAQPIIELRATMLKKIVKGL</sequence>
<keyword evidence="3" id="KW-0812">Transmembrane</keyword>
<comment type="subcellular location">
    <subcellularLocation>
        <location evidence="1">Membrane</location>
    </subcellularLocation>
</comment>
<dbReference type="Pfam" id="PF01757">
    <property type="entry name" value="Acyl_transf_3"/>
    <property type="match status" value="1"/>
</dbReference>
<accession>A0A161Y012</accession>
<proteinExistence type="inferred from homology"/>
<feature type="transmembrane region" description="Helical" evidence="3">
    <location>
        <begin position="12"/>
        <end position="29"/>
    </location>
</feature>
<feature type="transmembrane region" description="Helical" evidence="3">
    <location>
        <begin position="74"/>
        <end position="92"/>
    </location>
</feature>
<comment type="similarity">
    <text evidence="2">Belongs to the acyltransferase 3 family.</text>
</comment>
<keyword evidence="5" id="KW-0808">Transferase</keyword>
<feature type="transmembrane region" description="Helical" evidence="3">
    <location>
        <begin position="154"/>
        <end position="173"/>
    </location>
</feature>
<evidence type="ECO:0000256" key="2">
    <source>
        <dbReference type="ARBA" id="ARBA00007400"/>
    </source>
</evidence>
<feature type="transmembrane region" description="Helical" evidence="3">
    <location>
        <begin position="185"/>
        <end position="205"/>
    </location>
</feature>
<dbReference type="STRING" id="33936.AZI98_16640"/>
<feature type="transmembrane region" description="Helical" evidence="3">
    <location>
        <begin position="108"/>
        <end position="125"/>
    </location>
</feature>
<reference evidence="5 6" key="1">
    <citation type="submission" date="2016-04" db="EMBL/GenBank/DDBJ databases">
        <title>Draft genome sequence of Aeribacillus pallidus 8m3 from petroleum reservoir.</title>
        <authorList>
            <person name="Poltaraus A.B."/>
            <person name="Nazina T.N."/>
            <person name="Tourova T.P."/>
            <person name="Malakho S.M."/>
            <person name="Korshunova A.V."/>
            <person name="Sokolova D.S."/>
        </authorList>
    </citation>
    <scope>NUCLEOTIDE SEQUENCE [LARGE SCALE GENOMIC DNA]</scope>
    <source>
        <strain evidence="5 6">8m3</strain>
    </source>
</reference>
<dbReference type="Proteomes" id="UP000076476">
    <property type="component" value="Unassembled WGS sequence"/>
</dbReference>
<evidence type="ECO:0000256" key="1">
    <source>
        <dbReference type="ARBA" id="ARBA00004370"/>
    </source>
</evidence>
<keyword evidence="5" id="KW-0012">Acyltransferase</keyword>
<evidence type="ECO:0000259" key="4">
    <source>
        <dbReference type="Pfam" id="PF01757"/>
    </source>
</evidence>
<keyword evidence="3" id="KW-0472">Membrane</keyword>
<comment type="caution">
    <text evidence="5">The sequence shown here is derived from an EMBL/GenBank/DDBJ whole genome shotgun (WGS) entry which is preliminary data.</text>
</comment>
<dbReference type="PANTHER" id="PTHR37312">
    <property type="entry name" value="MEMBRANE-BOUND ACYLTRANSFERASE YKRP-RELATED"/>
    <property type="match status" value="1"/>
</dbReference>
<dbReference type="AlphaFoldDB" id="A0A161Y012"/>
<protein>
    <submittedName>
        <fullName evidence="5">Acyltransferase</fullName>
    </submittedName>
</protein>
<dbReference type="InterPro" id="IPR052734">
    <property type="entry name" value="Nod_factor_acetyltransferase"/>
</dbReference>
<dbReference type="EMBL" id="LWBR01000072">
    <property type="protein sequence ID" value="KZN94912.1"/>
    <property type="molecule type" value="Genomic_DNA"/>
</dbReference>
<feature type="transmembrane region" description="Helical" evidence="3">
    <location>
        <begin position="41"/>
        <end position="62"/>
    </location>
</feature>
<keyword evidence="6" id="KW-1185">Reference proteome</keyword>
<evidence type="ECO:0000256" key="3">
    <source>
        <dbReference type="SAM" id="Phobius"/>
    </source>
</evidence>
<feature type="transmembrane region" description="Helical" evidence="3">
    <location>
        <begin position="289"/>
        <end position="306"/>
    </location>
</feature>
<evidence type="ECO:0000313" key="5">
    <source>
        <dbReference type="EMBL" id="KZN94912.1"/>
    </source>
</evidence>
<evidence type="ECO:0000313" key="6">
    <source>
        <dbReference type="Proteomes" id="UP000076476"/>
    </source>
</evidence>
<dbReference type="GO" id="GO:0016747">
    <property type="term" value="F:acyltransferase activity, transferring groups other than amino-acyl groups"/>
    <property type="evidence" value="ECO:0007669"/>
    <property type="project" value="InterPro"/>
</dbReference>
<feature type="transmembrane region" description="Helical" evidence="3">
    <location>
        <begin position="225"/>
        <end position="247"/>
    </location>
</feature>
<feature type="transmembrane region" description="Helical" evidence="3">
    <location>
        <begin position="132"/>
        <end position="148"/>
    </location>
</feature>
<dbReference type="InterPro" id="IPR002656">
    <property type="entry name" value="Acyl_transf_3_dom"/>
</dbReference>
<name>A0A161Y012_9BACI</name>